<dbReference type="RefSeq" id="WP_244180314.1">
    <property type="nucleotide sequence ID" value="NZ_PZZN01000001.1"/>
</dbReference>
<feature type="region of interest" description="Disordered" evidence="1">
    <location>
        <begin position="16"/>
        <end position="38"/>
    </location>
</feature>
<organism evidence="2 3">
    <name type="scientific">Sphingomonas aerolata</name>
    <dbReference type="NCBI Taxonomy" id="185951"/>
    <lineage>
        <taxon>Bacteria</taxon>
        <taxon>Pseudomonadati</taxon>
        <taxon>Pseudomonadota</taxon>
        <taxon>Alphaproteobacteria</taxon>
        <taxon>Sphingomonadales</taxon>
        <taxon>Sphingomonadaceae</taxon>
        <taxon>Sphingomonas</taxon>
    </lineage>
</organism>
<gene>
    <name evidence="2" type="ORF">C8J24_0135</name>
</gene>
<accession>A0A2T4YSH1</accession>
<dbReference type="Proteomes" id="UP000240996">
    <property type="component" value="Unassembled WGS sequence"/>
</dbReference>
<dbReference type="EMBL" id="PZZN01000001">
    <property type="protein sequence ID" value="PTM46762.1"/>
    <property type="molecule type" value="Genomic_DNA"/>
</dbReference>
<protein>
    <submittedName>
        <fullName evidence="2">Uncharacterized protein</fullName>
    </submittedName>
</protein>
<comment type="caution">
    <text evidence="2">The sequence shown here is derived from an EMBL/GenBank/DDBJ whole genome shotgun (WGS) entry which is preliminary data.</text>
</comment>
<sequence length="319" mass="33206">MTLFAVIAAAPIVAQTAPPPQSVPTAPQQNSAGDSTTLTPEQLDRQWEGARDAAPAGAAGAGPAQPAAADQGAGYADLADLVLAAPVIADATIRSTARIKGAEAADVAPGLVRFYVEADVTALIRGSGGVARRLGYLLDVAPDSNGRLPKLKKARVLLFARTAGTSTAQIQLVARDAQRDWTPALDAQVRRIAREVLAADAPPVITGIGNAFHVPGALPGEGETQIFLTTSDQRPVSLSILRRPGEQPRWAVALSEIVDEAAAPPPRGSLLWYRLACALPAAMPDRSVASMAATDAVIAREDYQFVLRALGPCGRSPRR</sequence>
<keyword evidence="3" id="KW-1185">Reference proteome</keyword>
<evidence type="ECO:0000256" key="1">
    <source>
        <dbReference type="SAM" id="MobiDB-lite"/>
    </source>
</evidence>
<proteinExistence type="predicted"/>
<feature type="compositionally biased region" description="Polar residues" evidence="1">
    <location>
        <begin position="23"/>
        <end position="38"/>
    </location>
</feature>
<evidence type="ECO:0000313" key="3">
    <source>
        <dbReference type="Proteomes" id="UP000240996"/>
    </source>
</evidence>
<reference evidence="2 3" key="1">
    <citation type="submission" date="2018-04" db="EMBL/GenBank/DDBJ databases">
        <title>Genomic Encyclopedia of Type Strains, Phase III (KMG-III): the genomes of soil and plant-associated and newly described type strains.</title>
        <authorList>
            <person name="Whitman W."/>
        </authorList>
    </citation>
    <scope>NUCLEOTIDE SEQUENCE [LARGE SCALE GENOMIC DNA]</scope>
    <source>
        <strain evidence="2 3">NW12</strain>
    </source>
</reference>
<name>A0A2T4YSH1_9SPHN</name>
<evidence type="ECO:0000313" key="2">
    <source>
        <dbReference type="EMBL" id="PTM46762.1"/>
    </source>
</evidence>
<dbReference type="AlphaFoldDB" id="A0A2T4YSH1"/>